<feature type="compositionally biased region" description="Basic and acidic residues" evidence="1">
    <location>
        <begin position="291"/>
        <end position="301"/>
    </location>
</feature>
<feature type="compositionally biased region" description="Low complexity" evidence="1">
    <location>
        <begin position="89"/>
        <end position="101"/>
    </location>
</feature>
<accession>A0A9P4GHS0</accession>
<feature type="region of interest" description="Disordered" evidence="1">
    <location>
        <begin position="335"/>
        <end position="358"/>
    </location>
</feature>
<dbReference type="RefSeq" id="XP_040788095.1">
    <property type="nucleotide sequence ID" value="XM_040938322.1"/>
</dbReference>
<feature type="compositionally biased region" description="Polar residues" evidence="1">
    <location>
        <begin position="342"/>
        <end position="353"/>
    </location>
</feature>
<dbReference type="Proteomes" id="UP000800039">
    <property type="component" value="Unassembled WGS sequence"/>
</dbReference>
<dbReference type="AlphaFoldDB" id="A0A9P4GHS0"/>
<evidence type="ECO:0000313" key="3">
    <source>
        <dbReference type="Proteomes" id="UP000800039"/>
    </source>
</evidence>
<evidence type="ECO:0000256" key="1">
    <source>
        <dbReference type="SAM" id="MobiDB-lite"/>
    </source>
</evidence>
<feature type="region of interest" description="Disordered" evidence="1">
    <location>
        <begin position="278"/>
        <end position="319"/>
    </location>
</feature>
<reference evidence="2" key="1">
    <citation type="submission" date="2020-01" db="EMBL/GenBank/DDBJ databases">
        <authorList>
            <consortium name="DOE Joint Genome Institute"/>
            <person name="Haridas S."/>
            <person name="Albert R."/>
            <person name="Binder M."/>
            <person name="Bloem J."/>
            <person name="Labutti K."/>
            <person name="Salamov A."/>
            <person name="Andreopoulos B."/>
            <person name="Baker S.E."/>
            <person name="Barry K."/>
            <person name="Bills G."/>
            <person name="Bluhm B.H."/>
            <person name="Cannon C."/>
            <person name="Castanera R."/>
            <person name="Culley D.E."/>
            <person name="Daum C."/>
            <person name="Ezra D."/>
            <person name="Gonzalez J.B."/>
            <person name="Henrissat B."/>
            <person name="Kuo A."/>
            <person name="Liang C."/>
            <person name="Lipzen A."/>
            <person name="Lutzoni F."/>
            <person name="Magnuson J."/>
            <person name="Mondo S."/>
            <person name="Nolan M."/>
            <person name="Ohm R."/>
            <person name="Pangilinan J."/>
            <person name="Park H.-J."/>
            <person name="Ramirez L."/>
            <person name="Alfaro M."/>
            <person name="Sun H."/>
            <person name="Tritt A."/>
            <person name="Yoshinaga Y."/>
            <person name="Zwiers L.-H."/>
            <person name="Turgeon B.G."/>
            <person name="Goodwin S.B."/>
            <person name="Spatafora J.W."/>
            <person name="Crous P.W."/>
            <person name="Grigoriev I.V."/>
        </authorList>
    </citation>
    <scope>NUCLEOTIDE SEQUENCE</scope>
    <source>
        <strain evidence="2">CBS 394.84</strain>
    </source>
</reference>
<dbReference type="OrthoDB" id="3688699at2759"/>
<proteinExistence type="predicted"/>
<name>A0A9P4GHS0_9PLEO</name>
<keyword evidence="3" id="KW-1185">Reference proteome</keyword>
<sequence>MSHKLRNAYDTSNDLRSEAMHPSTDLLRDVTENILLTYGRVIWSEQEPRLTRINENYPRFFIFTDPKDFERIRAYLYYWILYRAIRSSGTSKKTPSSSKSPGKTHKPGGTRGSGRAARPSTYSYPDLEYDEVNSSSEYEDSDSDQVSQDQEIISDSASIQDQTESFPRSFQAPVAQMVPLSSRTRSVKRRAVSSPDEPALQLSVAHKRLRSSLGKEHRSQGLHPNVEPEQSADRLSYAVPQIPHVEGVPRNFPNLSRSLTSHNREGLEFSTHGLSLNPEALAGLGGGRNPASDRSDDREDSVQGSLAAPRLSTRTNLQSKHPSLTVKLKLISKGAEDDIPTGTRQSTEPTPLTRQAEKSGNHCKLAFMLLDILKTGDPENQDLAILKDTITLINTIRYDDAILLNRVEKNAPDRRQTILNQWLECVRAFTTFRQMTGFKGDKNSREAFIKGLARELKKAAGLPLVRMSSVISEWRQEPDFTVAGFSKDLAHVLFGMATWMGTMELGELAEDLTTFNERLFAWFE</sequence>
<protein>
    <submittedName>
        <fullName evidence="2">Uncharacterized protein</fullName>
    </submittedName>
</protein>
<organism evidence="2 3">
    <name type="scientific">Cucurbitaria berberidis CBS 394.84</name>
    <dbReference type="NCBI Taxonomy" id="1168544"/>
    <lineage>
        <taxon>Eukaryota</taxon>
        <taxon>Fungi</taxon>
        <taxon>Dikarya</taxon>
        <taxon>Ascomycota</taxon>
        <taxon>Pezizomycotina</taxon>
        <taxon>Dothideomycetes</taxon>
        <taxon>Pleosporomycetidae</taxon>
        <taxon>Pleosporales</taxon>
        <taxon>Pleosporineae</taxon>
        <taxon>Cucurbitariaceae</taxon>
        <taxon>Cucurbitaria</taxon>
    </lineage>
</organism>
<feature type="compositionally biased region" description="Acidic residues" evidence="1">
    <location>
        <begin position="127"/>
        <end position="143"/>
    </location>
</feature>
<evidence type="ECO:0000313" key="2">
    <source>
        <dbReference type="EMBL" id="KAF1845532.1"/>
    </source>
</evidence>
<feature type="region of interest" description="Disordered" evidence="1">
    <location>
        <begin position="89"/>
        <end position="149"/>
    </location>
</feature>
<dbReference type="EMBL" id="ML976616">
    <property type="protein sequence ID" value="KAF1845532.1"/>
    <property type="molecule type" value="Genomic_DNA"/>
</dbReference>
<feature type="region of interest" description="Disordered" evidence="1">
    <location>
        <begin position="181"/>
        <end position="233"/>
    </location>
</feature>
<comment type="caution">
    <text evidence="2">The sequence shown here is derived from an EMBL/GenBank/DDBJ whole genome shotgun (WGS) entry which is preliminary data.</text>
</comment>
<dbReference type="GeneID" id="63855577"/>
<gene>
    <name evidence="2" type="ORF">K460DRAFT_430414</name>
</gene>